<evidence type="ECO:0000256" key="1">
    <source>
        <dbReference type="SAM" id="SignalP"/>
    </source>
</evidence>
<keyword evidence="3" id="KW-1185">Reference proteome</keyword>
<dbReference type="PANTHER" id="PTHR36573:SF1">
    <property type="entry name" value="INTERMEMBRANE PHOSPHOLIPID TRANSPORT SYSTEM BINDING PROTEIN MLAC"/>
    <property type="match status" value="1"/>
</dbReference>
<organism evidence="2 3">
    <name type="scientific">Nitrococcus mobilis Nb-231</name>
    <dbReference type="NCBI Taxonomy" id="314278"/>
    <lineage>
        <taxon>Bacteria</taxon>
        <taxon>Pseudomonadati</taxon>
        <taxon>Pseudomonadota</taxon>
        <taxon>Gammaproteobacteria</taxon>
        <taxon>Chromatiales</taxon>
        <taxon>Ectothiorhodospiraceae</taxon>
        <taxon>Nitrococcus</taxon>
    </lineage>
</organism>
<reference evidence="2 3" key="1">
    <citation type="submission" date="2006-02" db="EMBL/GenBank/DDBJ databases">
        <authorList>
            <person name="Waterbury J."/>
            <person name="Ferriera S."/>
            <person name="Johnson J."/>
            <person name="Kravitz S."/>
            <person name="Halpern A."/>
            <person name="Remington K."/>
            <person name="Beeson K."/>
            <person name="Tran B."/>
            <person name="Rogers Y.-H."/>
            <person name="Friedman R."/>
            <person name="Venter J.C."/>
        </authorList>
    </citation>
    <scope>NUCLEOTIDE SEQUENCE [LARGE SCALE GENOMIC DNA]</scope>
    <source>
        <strain evidence="2 3">Nb-231</strain>
    </source>
</reference>
<dbReference type="EMBL" id="AAOF01000006">
    <property type="protein sequence ID" value="EAR21696.1"/>
    <property type="molecule type" value="Genomic_DNA"/>
</dbReference>
<dbReference type="OrthoDB" id="9787053at2"/>
<dbReference type="AlphaFoldDB" id="A4BR74"/>
<accession>A4BR74</accession>
<proteinExistence type="predicted"/>
<evidence type="ECO:0000313" key="3">
    <source>
        <dbReference type="Proteomes" id="UP000003374"/>
    </source>
</evidence>
<sequence>MTNPDWFVIALSRAPMLMAAGLLMFSLLVSAQASASDRPDTAVRAMISVALRELKRWLARLRSEGDAVLTRQLIERITLPHLDLTRMARYVLGSYWQSATPSQCERFRRAFRAHLLQLCSRAMAKHATELTQFVHDVRVHYRLARYDVARRTATVQVIAVTQSLGWVQLELQLHDHDGSWKIYEITSSGINILVGIRSDLQAQLRCGDLETVIRRLEHRVGLPNHSP</sequence>
<comment type="caution">
    <text evidence="2">The sequence shown here is derived from an EMBL/GenBank/DDBJ whole genome shotgun (WGS) entry which is preliminary data.</text>
</comment>
<dbReference type="eggNOG" id="COG2854">
    <property type="taxonomic scope" value="Bacteria"/>
</dbReference>
<dbReference type="HOGENOM" id="CLU_094502_3_1_6"/>
<dbReference type="Pfam" id="PF05494">
    <property type="entry name" value="MlaC"/>
    <property type="match status" value="1"/>
</dbReference>
<dbReference type="Proteomes" id="UP000003374">
    <property type="component" value="Unassembled WGS sequence"/>
</dbReference>
<dbReference type="Gene3D" id="3.10.450.710">
    <property type="entry name" value="Tgt2/MlaC"/>
    <property type="match status" value="1"/>
</dbReference>
<dbReference type="PANTHER" id="PTHR36573">
    <property type="entry name" value="INTERMEMBRANE PHOSPHOLIPID TRANSPORT SYSTEM BINDING PROTEIN MLAC"/>
    <property type="match status" value="1"/>
</dbReference>
<feature type="chain" id="PRO_5002666704" evidence="1">
    <location>
        <begin position="36"/>
        <end position="227"/>
    </location>
</feature>
<name>A4BR74_9GAMM</name>
<feature type="signal peptide" evidence="1">
    <location>
        <begin position="1"/>
        <end position="35"/>
    </location>
</feature>
<dbReference type="InterPro" id="IPR008869">
    <property type="entry name" value="MlaC/ttg2D"/>
</dbReference>
<keyword evidence="1" id="KW-0732">Signal</keyword>
<dbReference type="RefSeq" id="WP_004999677.1">
    <property type="nucleotide sequence ID" value="NZ_CH672427.1"/>
</dbReference>
<dbReference type="InterPro" id="IPR042245">
    <property type="entry name" value="Tgt2/MlaC_sf"/>
</dbReference>
<dbReference type="STRING" id="314278.NB231_03165"/>
<gene>
    <name evidence="2" type="ORF">NB231_03165</name>
</gene>
<protein>
    <submittedName>
        <fullName evidence="2">Toluene tolerance</fullName>
    </submittedName>
</protein>
<evidence type="ECO:0000313" key="2">
    <source>
        <dbReference type="EMBL" id="EAR21696.1"/>
    </source>
</evidence>